<organism evidence="5 6">
    <name type="scientific">Paenibacillus lutimineralis</name>
    <dbReference type="NCBI Taxonomy" id="2707005"/>
    <lineage>
        <taxon>Bacteria</taxon>
        <taxon>Bacillati</taxon>
        <taxon>Bacillota</taxon>
        <taxon>Bacilli</taxon>
        <taxon>Bacillales</taxon>
        <taxon>Paenibacillaceae</taxon>
        <taxon>Paenibacillus</taxon>
    </lineage>
</organism>
<gene>
    <name evidence="5" type="ORF">EI981_16595</name>
</gene>
<dbReference type="Pfam" id="PF18991">
    <property type="entry name" value="DUF5724"/>
    <property type="match status" value="1"/>
</dbReference>
<proteinExistence type="predicted"/>
<accession>A0A3Q9IDV6</accession>
<evidence type="ECO:0000259" key="4">
    <source>
        <dbReference type="Pfam" id="PF24879"/>
    </source>
</evidence>
<keyword evidence="1" id="KW-0175">Coiled coil</keyword>
<keyword evidence="6" id="KW-1185">Reference proteome</keyword>
<protein>
    <submittedName>
        <fullName evidence="5">DUF4132 domain-containing protein</fullName>
    </submittedName>
</protein>
<reference evidence="6" key="1">
    <citation type="submission" date="2018-12" db="EMBL/GenBank/DDBJ databases">
        <title>Complete genome sequence of Paenibacillus sp. MBLB1234.</title>
        <authorList>
            <person name="Nam Y.-D."/>
            <person name="Kang J."/>
            <person name="Chung W.-H."/>
            <person name="Park Y.S."/>
        </authorList>
    </citation>
    <scope>NUCLEOTIDE SEQUENCE [LARGE SCALE GENOMIC DNA]</scope>
    <source>
        <strain evidence="6">MBLB1234</strain>
    </source>
</reference>
<evidence type="ECO:0000256" key="1">
    <source>
        <dbReference type="SAM" id="Coils"/>
    </source>
</evidence>
<evidence type="ECO:0000313" key="5">
    <source>
        <dbReference type="EMBL" id="AZS15894.1"/>
    </source>
</evidence>
<feature type="domain" description="DUF7737" evidence="4">
    <location>
        <begin position="1563"/>
        <end position="1663"/>
    </location>
</feature>
<dbReference type="OrthoDB" id="9763697at2"/>
<name>A0A3Q9IDV6_9BACL</name>
<sequence length="1663" mass="191619">MKALTQEEQYWTAIEARVKETEAGEDTVVRELYKLIREPYINSDSDEYMALYKELTRLSGKRPDSFYDPLEQTMLALTDEKTAEMVNYIIRHAVEFPYASGYYRRPFRTQRPEVHLNMILGKIKELFAAESLQFSLRDYLTKPDYTIERIYWINRVIPDLIAYELDHGDGWVEETLREIIYGDNQTALLKPEMIKGILISHREDVYTMVGELLIAARLQEGLRQSIAEQMDAGTLQANLYLLKVILDHDLFRFSSIVRALGTWTGMGLEAANQRVAGQLLLQAYTALTDEKQRREWLTSANANQVYISLWASAVHEEEVLPEQIKYLMENGEYYQKVVAQYVLANSQNQAVKFEIARNNLNENDPELLYWILQNYSYDYEYEWHVGGIEQRVLKVKRTPALEDKVTRKQEFERFKAILKAVPVKEKSGVSAVLDFAGFHYSSDLVLRKMLYLTAYDMDSEWIAELIDMSAQMSPDLRGDLINYFAGDSSSEKQRAFIFASLSDKSMTNREHALRQVKKLTLHGNEQKLVEDLLKLKTGSLRQNAIDILLHQPGELLSLSLERLLLAKGELQRLAGLELLTELKDDQDRAEQYEQLKPWADRITSPSPKERQLLDKLKQDNGFSAENGFGLYDPQQTEAWLLEQRDVSGVDLRQILMVSTERASKFLHGLDELVHEYRDTEYEVEYYSGHKESKLIGAELRPISYKNWREVLDHDHFETGSELQHYPLAEKWQKFYEESGVSTQELMGLHLTLQMKNLKYGVDSFYSHFSDVFDYDLMRKTKLLEGGRRQFLEQHLPLESILEVLEMLDDLRYTQQVMTLVSACFIDSKRGDTYELAEAALIKVMTSDVKQLEKQDQPVWLVAADPLYSILQSRVHDVESFRSFFRTAVQYDLRRGEMDEEDRYSILDVDQYFRAFLLELIGENELFKELLGGDARSHMRELTSPRDTLVNRQEQLIELRERIVSRLLDIELARGDLSTDATKFTMSFERIYGMEPLIRILTSLRGETFVRGYIYGYSNQTTKKESLSHLLKICYPRDGEDEEKLGQLLQGTGITEKLLLEAAMYAPQWIEIVAKYLGWEGLRSAAWYFHAHINESFSAEKETIVAHYSPITPQDFNDGAFDVNWFNEAYRTIGEERFRQLYDCAKYISAGSNHRRSQLFADAVLGQLRLDDMKRSVIDKRNKEHLLAYSLIPFASNPEQDLRERYNFIQEFLKQSRGFGAQRRASEGTAGQIALGNLARSAGYADVIRLTWDMEARMLEQLAGLFEPYALDTDTNVHLTVDEEGKAELEVTSKGKLLKSVPARFKKNVYIEQLKQAKTELTDQYRRAKRELERSMAEQSYFRASELAALSASPVLRPLVAALVFKADQQLGYFTATEDGTLRLVEPSGDAWVLADKDQLTIAHPLDLYESGEWSDYQRDLFSRGIRQPFKQVFRELYLVNEDERAGKTGSQRYAGHQVQPSKTVALLRGRGWTVNYESGLQKVHYRENIIATVYAMADWFSPADTEAPTLEAVEFLDRKTYKHIPIAEVPPILFSETMRDIDLVVSTAHVGGVDPEASLTTIELRKVIVEESLRLLKLDKVRLDGNFAHIEGKLGEYAIHLGSGIAYKQGTGALNIIPVHSQHRGRLFLPFMDEDPRTAEVLSKVVLLAEDNKIKDPQILMQL</sequence>
<dbReference type="EMBL" id="CP034346">
    <property type="protein sequence ID" value="AZS15894.1"/>
    <property type="molecule type" value="Genomic_DNA"/>
</dbReference>
<dbReference type="InterPro" id="IPR056639">
    <property type="entry name" value="DUF7737"/>
</dbReference>
<dbReference type="Proteomes" id="UP000270678">
    <property type="component" value="Chromosome"/>
</dbReference>
<dbReference type="InterPro" id="IPR025406">
    <property type="entry name" value="DUF4132"/>
</dbReference>
<evidence type="ECO:0000259" key="2">
    <source>
        <dbReference type="Pfam" id="PF13569"/>
    </source>
</evidence>
<dbReference type="Pfam" id="PF24879">
    <property type="entry name" value="DUF7737"/>
    <property type="match status" value="1"/>
</dbReference>
<feature type="domain" description="DUF5724" evidence="3">
    <location>
        <begin position="46"/>
        <end position="1253"/>
    </location>
</feature>
<feature type="domain" description="DUF4132" evidence="2">
    <location>
        <begin position="1294"/>
        <end position="1472"/>
    </location>
</feature>
<dbReference type="KEGG" id="plut:EI981_16595"/>
<dbReference type="RefSeq" id="WP_126999981.1">
    <property type="nucleotide sequence ID" value="NZ_CP034346.1"/>
</dbReference>
<feature type="coiled-coil region" evidence="1">
    <location>
        <begin position="1310"/>
        <end position="1337"/>
    </location>
</feature>
<evidence type="ECO:0000313" key="6">
    <source>
        <dbReference type="Proteomes" id="UP000270678"/>
    </source>
</evidence>
<dbReference type="Pfam" id="PF13569">
    <property type="entry name" value="DUF4132"/>
    <property type="match status" value="1"/>
</dbReference>
<evidence type="ECO:0000259" key="3">
    <source>
        <dbReference type="Pfam" id="PF18991"/>
    </source>
</evidence>
<dbReference type="InterPro" id="IPR043782">
    <property type="entry name" value="DUF5724"/>
</dbReference>